<dbReference type="STRING" id="112413.SAMN05421854_101808"/>
<evidence type="ECO:0000313" key="1">
    <source>
        <dbReference type="EMBL" id="SFO15040.1"/>
    </source>
</evidence>
<organism evidence="1 2">
    <name type="scientific">Amycolatopsis rubida</name>
    <dbReference type="NCBI Taxonomy" id="112413"/>
    <lineage>
        <taxon>Bacteria</taxon>
        <taxon>Bacillati</taxon>
        <taxon>Actinomycetota</taxon>
        <taxon>Actinomycetes</taxon>
        <taxon>Pseudonocardiales</taxon>
        <taxon>Pseudonocardiaceae</taxon>
        <taxon>Amycolatopsis</taxon>
    </lineage>
</organism>
<evidence type="ECO:0000313" key="2">
    <source>
        <dbReference type="Proteomes" id="UP000199137"/>
    </source>
</evidence>
<name>A0A1I5EUH1_9PSEU</name>
<reference evidence="2" key="1">
    <citation type="submission" date="2016-10" db="EMBL/GenBank/DDBJ databases">
        <authorList>
            <person name="Varghese N."/>
            <person name="Submissions S."/>
        </authorList>
    </citation>
    <scope>NUCLEOTIDE SEQUENCE [LARGE SCALE GENOMIC DNA]</scope>
    <source>
        <strain evidence="2">DSM 44637</strain>
    </source>
</reference>
<sequence>MGEVMAGTSMPLDWFAARPGESGFDLLFGWLGSSTEEVPAAQLGRALRMSRASAKVARATGVDRGAARSDGGCST</sequence>
<accession>A0A1I5EUH1</accession>
<dbReference type="RefSeq" id="WP_093572227.1">
    <property type="nucleotide sequence ID" value="NZ_FOWC01000001.1"/>
</dbReference>
<gene>
    <name evidence="1" type="ORF">SAMN05421854_101808</name>
</gene>
<proteinExistence type="predicted"/>
<dbReference type="EMBL" id="FOWC01000001">
    <property type="protein sequence ID" value="SFO15040.1"/>
    <property type="molecule type" value="Genomic_DNA"/>
</dbReference>
<protein>
    <submittedName>
        <fullName evidence="1">Uncharacterized protein</fullName>
    </submittedName>
</protein>
<dbReference type="AlphaFoldDB" id="A0A1I5EUH1"/>
<dbReference type="Proteomes" id="UP000199137">
    <property type="component" value="Unassembled WGS sequence"/>
</dbReference>